<proteinExistence type="predicted"/>
<evidence type="ECO:0000313" key="1">
    <source>
        <dbReference type="EMBL" id="KRS15973.1"/>
    </source>
</evidence>
<dbReference type="PATRIC" id="fig|540747.5.peg.1891"/>
<dbReference type="EMBL" id="CP031598">
    <property type="protein sequence ID" value="QEW27974.1"/>
    <property type="molecule type" value="Genomic_DNA"/>
</dbReference>
<sequence length="227" mass="25549">MSDVERAVVRLLQGVATGDTVIRRDAWRRLVDAGPEAVPHVRAKLDSVAWGERPKGPSYLYLGVLLSLLHELDVPAFRAEIGRLRASRLRDRHRQVVDFMAKMGDAAPVLRLSDGTPVFVAEDIEDRERIAGNIARWSRTPGVELGDVSRIDVIGWSGEMDCVGLYRICESAIVLTWPTGRAWGLVRWWRRIEAEHTFYHEVGHHVCGHVEGGQAPELEREADDFAR</sequence>
<organism evidence="1 3">
    <name type="scientific">Roseovarius indicus</name>
    <dbReference type="NCBI Taxonomy" id="540747"/>
    <lineage>
        <taxon>Bacteria</taxon>
        <taxon>Pseudomonadati</taxon>
        <taxon>Pseudomonadota</taxon>
        <taxon>Alphaproteobacteria</taxon>
        <taxon>Rhodobacterales</taxon>
        <taxon>Roseobacteraceae</taxon>
        <taxon>Roseovarius</taxon>
    </lineage>
</organism>
<dbReference type="Proteomes" id="UP000325785">
    <property type="component" value="Chromosome"/>
</dbReference>
<dbReference type="KEGG" id="rid:RIdsm_03799"/>
<name>A0A0T5P459_9RHOB</name>
<dbReference type="RefSeq" id="WP_057819094.1">
    <property type="nucleotide sequence ID" value="NZ_CP031598.1"/>
</dbReference>
<protein>
    <submittedName>
        <fullName evidence="1">Uncharacterized protein</fullName>
    </submittedName>
</protein>
<gene>
    <name evidence="2" type="ORF">RIdsm_03799</name>
    <name evidence="1" type="ORF">XM52_20640</name>
</gene>
<evidence type="ECO:0000313" key="3">
    <source>
        <dbReference type="Proteomes" id="UP000051401"/>
    </source>
</evidence>
<keyword evidence="3" id="KW-1185">Reference proteome</keyword>
<evidence type="ECO:0000313" key="2">
    <source>
        <dbReference type="EMBL" id="QEW27974.1"/>
    </source>
</evidence>
<dbReference type="Proteomes" id="UP000051401">
    <property type="component" value="Unassembled WGS sequence"/>
</dbReference>
<dbReference type="AlphaFoldDB" id="A0A0T5P459"/>
<dbReference type="EMBL" id="LAXI01000017">
    <property type="protein sequence ID" value="KRS15973.1"/>
    <property type="molecule type" value="Genomic_DNA"/>
</dbReference>
<reference evidence="2 4" key="2">
    <citation type="submission" date="2018-08" db="EMBL/GenBank/DDBJ databases">
        <title>Genetic Globetrotter - A new plasmid hitch-hiking vast phylogenetic and geographic distances.</title>
        <authorList>
            <person name="Vollmers J."/>
            <person name="Petersen J."/>
        </authorList>
    </citation>
    <scope>NUCLEOTIDE SEQUENCE [LARGE SCALE GENOMIC DNA]</scope>
    <source>
        <strain evidence="2 4">DSM 26383</strain>
    </source>
</reference>
<accession>A0A0T5P459</accession>
<reference evidence="1 3" key="1">
    <citation type="submission" date="2015-04" db="EMBL/GenBank/DDBJ databases">
        <title>The draft genome sequence of Roseovarius indicus B108T.</title>
        <authorList>
            <person name="Li G."/>
            <person name="Lai Q."/>
            <person name="Shao Z."/>
            <person name="Yan P."/>
        </authorList>
    </citation>
    <scope>NUCLEOTIDE SEQUENCE [LARGE SCALE GENOMIC DNA]</scope>
    <source>
        <strain evidence="1 3">B108</strain>
    </source>
</reference>
<evidence type="ECO:0000313" key="4">
    <source>
        <dbReference type="Proteomes" id="UP000325785"/>
    </source>
</evidence>